<sequence>MHPLKSILVRILPASGILVQRYLRNLKFQACVMNRELQVKWRIISATAILTVFLSTATRSKSKDLMTYNDPRTNKVMSTEALNRGDEVHLVGLSRSMWTISRKSIVINPAALLLMSMEVIEIDNGLDKILGVLADGKGRVKTFWATFFTQALAEKNPSRRQVLQMRRCFADSKSSKSALAQNDMLLAINKGGEQKIVTKRHSRDRFGTTVEDVFHVLYNCGAYDHLRQHLPTIPWRDRASPTLTLSLNLQGISCETRGPLLEATAVPVQGVLKSKWVGRQVQCLSGLMPPADPPKII</sequence>
<keyword evidence="2" id="KW-1185">Reference proteome</keyword>
<name>D8T1I9_SELML</name>
<dbReference type="AlphaFoldDB" id="D8T1I9"/>
<dbReference type="PANTHER" id="PTHR46366:SF1">
    <property type="entry name" value="PDZ DOMAIN-CONTAINING PROTEIN C1685.05"/>
    <property type="match status" value="1"/>
</dbReference>
<evidence type="ECO:0000313" key="2">
    <source>
        <dbReference type="Proteomes" id="UP000001514"/>
    </source>
</evidence>
<proteinExistence type="predicted"/>
<dbReference type="STRING" id="88036.D8T1I9"/>
<gene>
    <name evidence="1" type="ORF">SELMODRAFT_428046</name>
</gene>
<dbReference type="Gramene" id="EFJ09507">
    <property type="protein sequence ID" value="EFJ09507"/>
    <property type="gene ID" value="SELMODRAFT_428046"/>
</dbReference>
<evidence type="ECO:0000313" key="1">
    <source>
        <dbReference type="EMBL" id="EFJ09507.1"/>
    </source>
</evidence>
<accession>D8T1I9</accession>
<protein>
    <submittedName>
        <fullName evidence="1">Uncharacterized protein</fullName>
    </submittedName>
</protein>
<reference evidence="1 2" key="1">
    <citation type="journal article" date="2011" name="Science">
        <title>The Selaginella genome identifies genetic changes associated with the evolution of vascular plants.</title>
        <authorList>
            <person name="Banks J.A."/>
            <person name="Nishiyama T."/>
            <person name="Hasebe M."/>
            <person name="Bowman J.L."/>
            <person name="Gribskov M."/>
            <person name="dePamphilis C."/>
            <person name="Albert V.A."/>
            <person name="Aono N."/>
            <person name="Aoyama T."/>
            <person name="Ambrose B.A."/>
            <person name="Ashton N.W."/>
            <person name="Axtell M.J."/>
            <person name="Barker E."/>
            <person name="Barker M.S."/>
            <person name="Bennetzen J.L."/>
            <person name="Bonawitz N.D."/>
            <person name="Chapple C."/>
            <person name="Cheng C."/>
            <person name="Correa L.G."/>
            <person name="Dacre M."/>
            <person name="DeBarry J."/>
            <person name="Dreyer I."/>
            <person name="Elias M."/>
            <person name="Engstrom E.M."/>
            <person name="Estelle M."/>
            <person name="Feng L."/>
            <person name="Finet C."/>
            <person name="Floyd S.K."/>
            <person name="Frommer W.B."/>
            <person name="Fujita T."/>
            <person name="Gramzow L."/>
            <person name="Gutensohn M."/>
            <person name="Harholt J."/>
            <person name="Hattori M."/>
            <person name="Heyl A."/>
            <person name="Hirai T."/>
            <person name="Hiwatashi Y."/>
            <person name="Ishikawa M."/>
            <person name="Iwata M."/>
            <person name="Karol K.G."/>
            <person name="Koehler B."/>
            <person name="Kolukisaoglu U."/>
            <person name="Kubo M."/>
            <person name="Kurata T."/>
            <person name="Lalonde S."/>
            <person name="Li K."/>
            <person name="Li Y."/>
            <person name="Litt A."/>
            <person name="Lyons E."/>
            <person name="Manning G."/>
            <person name="Maruyama T."/>
            <person name="Michael T.P."/>
            <person name="Mikami K."/>
            <person name="Miyazaki S."/>
            <person name="Morinaga S."/>
            <person name="Murata T."/>
            <person name="Mueller-Roeber B."/>
            <person name="Nelson D.R."/>
            <person name="Obara M."/>
            <person name="Oguri Y."/>
            <person name="Olmstead R.G."/>
            <person name="Onodera N."/>
            <person name="Petersen B.L."/>
            <person name="Pils B."/>
            <person name="Prigge M."/>
            <person name="Rensing S.A."/>
            <person name="Riano-Pachon D.M."/>
            <person name="Roberts A.W."/>
            <person name="Sato Y."/>
            <person name="Scheller H.V."/>
            <person name="Schulz B."/>
            <person name="Schulz C."/>
            <person name="Shakirov E.V."/>
            <person name="Shibagaki N."/>
            <person name="Shinohara N."/>
            <person name="Shippen D.E."/>
            <person name="Soerensen I."/>
            <person name="Sotooka R."/>
            <person name="Sugimoto N."/>
            <person name="Sugita M."/>
            <person name="Sumikawa N."/>
            <person name="Tanurdzic M."/>
            <person name="Theissen G."/>
            <person name="Ulvskov P."/>
            <person name="Wakazuki S."/>
            <person name="Weng J.K."/>
            <person name="Willats W.W."/>
            <person name="Wipf D."/>
            <person name="Wolf P.G."/>
            <person name="Yang L."/>
            <person name="Zimmer A.D."/>
            <person name="Zhu Q."/>
            <person name="Mitros T."/>
            <person name="Hellsten U."/>
            <person name="Loque D."/>
            <person name="Otillar R."/>
            <person name="Salamov A."/>
            <person name="Schmutz J."/>
            <person name="Shapiro H."/>
            <person name="Lindquist E."/>
            <person name="Lucas S."/>
            <person name="Rokhsar D."/>
            <person name="Grigoriev I.V."/>
        </authorList>
    </citation>
    <scope>NUCLEOTIDE SEQUENCE [LARGE SCALE GENOMIC DNA]</scope>
</reference>
<dbReference type="HOGENOM" id="CLU_938114_0_0_1"/>
<dbReference type="PANTHER" id="PTHR46366">
    <property type="entry name" value="PRO-APOPTOTIC SERINE PROTEASE NMA111"/>
    <property type="match status" value="1"/>
</dbReference>
<dbReference type="KEGG" id="smo:SELMODRAFT_428046"/>
<organism evidence="2">
    <name type="scientific">Selaginella moellendorffii</name>
    <name type="common">Spikemoss</name>
    <dbReference type="NCBI Taxonomy" id="88036"/>
    <lineage>
        <taxon>Eukaryota</taxon>
        <taxon>Viridiplantae</taxon>
        <taxon>Streptophyta</taxon>
        <taxon>Embryophyta</taxon>
        <taxon>Tracheophyta</taxon>
        <taxon>Lycopodiopsida</taxon>
        <taxon>Selaginellales</taxon>
        <taxon>Selaginellaceae</taxon>
        <taxon>Selaginella</taxon>
    </lineage>
</organism>
<dbReference type="Proteomes" id="UP000001514">
    <property type="component" value="Unassembled WGS sequence"/>
</dbReference>
<dbReference type="eggNOG" id="KOG1421">
    <property type="taxonomic scope" value="Eukaryota"/>
</dbReference>
<dbReference type="InParanoid" id="D8T1I9"/>
<dbReference type="EMBL" id="GL377662">
    <property type="protein sequence ID" value="EFJ09507.1"/>
    <property type="molecule type" value="Genomic_DNA"/>
</dbReference>